<gene>
    <name evidence="1" type="ORF">Pyn_05705</name>
</gene>
<dbReference type="AlphaFoldDB" id="A0A314ZG65"/>
<dbReference type="Proteomes" id="UP000250321">
    <property type="component" value="Unassembled WGS sequence"/>
</dbReference>
<reference evidence="1 2" key="1">
    <citation type="submission" date="2018-02" db="EMBL/GenBank/DDBJ databases">
        <title>Draft genome of wild Prunus yedoensis var. nudiflora.</title>
        <authorList>
            <person name="Baek S."/>
            <person name="Kim J.-H."/>
            <person name="Choi K."/>
            <person name="Kim G.-B."/>
            <person name="Cho A."/>
            <person name="Jang H."/>
            <person name="Shin C.-H."/>
            <person name="Yu H.-J."/>
            <person name="Mun J.-H."/>
        </authorList>
    </citation>
    <scope>NUCLEOTIDE SEQUENCE [LARGE SCALE GENOMIC DNA]</scope>
    <source>
        <strain evidence="2">cv. Jeju island</strain>
        <tissue evidence="1">Leaf</tissue>
    </source>
</reference>
<name>A0A314ZG65_PRUYE</name>
<proteinExistence type="predicted"/>
<comment type="caution">
    <text evidence="1">The sequence shown here is derived from an EMBL/GenBank/DDBJ whole genome shotgun (WGS) entry which is preliminary data.</text>
</comment>
<accession>A0A314ZG65</accession>
<sequence>MAHLVKGQMAYHVGDFHLYLREVVELLMDNAHVRGKEVVLFSEQVGHGLSSVEVAAPSVEVVVGVVKHTSNDLEVGKHGKVLVVVGKKRSCSAWAAAAEVVLDE</sequence>
<evidence type="ECO:0000313" key="2">
    <source>
        <dbReference type="Proteomes" id="UP000250321"/>
    </source>
</evidence>
<evidence type="ECO:0000313" key="1">
    <source>
        <dbReference type="EMBL" id="PQQ15851.1"/>
    </source>
</evidence>
<keyword evidence="2" id="KW-1185">Reference proteome</keyword>
<protein>
    <submittedName>
        <fullName evidence="1">Uncharacterized protein</fullName>
    </submittedName>
</protein>
<dbReference type="EMBL" id="PJQY01000215">
    <property type="protein sequence ID" value="PQQ15851.1"/>
    <property type="molecule type" value="Genomic_DNA"/>
</dbReference>
<organism evidence="1 2">
    <name type="scientific">Prunus yedoensis var. nudiflora</name>
    <dbReference type="NCBI Taxonomy" id="2094558"/>
    <lineage>
        <taxon>Eukaryota</taxon>
        <taxon>Viridiplantae</taxon>
        <taxon>Streptophyta</taxon>
        <taxon>Embryophyta</taxon>
        <taxon>Tracheophyta</taxon>
        <taxon>Spermatophyta</taxon>
        <taxon>Magnoliopsida</taxon>
        <taxon>eudicotyledons</taxon>
        <taxon>Gunneridae</taxon>
        <taxon>Pentapetalae</taxon>
        <taxon>rosids</taxon>
        <taxon>fabids</taxon>
        <taxon>Rosales</taxon>
        <taxon>Rosaceae</taxon>
        <taxon>Amygdaloideae</taxon>
        <taxon>Amygdaleae</taxon>
        <taxon>Prunus</taxon>
    </lineage>
</organism>